<evidence type="ECO:0000256" key="2">
    <source>
        <dbReference type="ARBA" id="ARBA00011534"/>
    </source>
</evidence>
<feature type="domain" description="Protein kinase" evidence="10">
    <location>
        <begin position="1"/>
        <end position="183"/>
    </location>
</feature>
<reference evidence="11 12" key="1">
    <citation type="journal article" date="2014" name="Genome Biol. Evol.">
        <title>Comparative genomics and transcriptomics analyses reveal divergent lifestyle features of nematode endoparasitic fungus Hirsutella minnesotensis.</title>
        <authorList>
            <person name="Lai Y."/>
            <person name="Liu K."/>
            <person name="Zhang X."/>
            <person name="Zhang X."/>
            <person name="Li K."/>
            <person name="Wang N."/>
            <person name="Shu C."/>
            <person name="Wu Y."/>
            <person name="Wang C."/>
            <person name="Bushley K.E."/>
            <person name="Xiang M."/>
            <person name="Liu X."/>
        </authorList>
    </citation>
    <scope>NUCLEOTIDE SEQUENCE [LARGE SCALE GENOMIC DNA]</scope>
    <source>
        <strain evidence="11 12">3608</strain>
    </source>
</reference>
<name>A0A0F7ZSB2_9HYPO</name>
<dbReference type="OrthoDB" id="1668230at2759"/>
<dbReference type="PROSITE" id="PS00109">
    <property type="entry name" value="PROTEIN_KINASE_TYR"/>
    <property type="match status" value="1"/>
</dbReference>
<evidence type="ECO:0000256" key="1">
    <source>
        <dbReference type="ARBA" id="ARBA00003747"/>
    </source>
</evidence>
<dbReference type="Proteomes" id="UP000054481">
    <property type="component" value="Unassembled WGS sequence"/>
</dbReference>
<evidence type="ECO:0000256" key="4">
    <source>
        <dbReference type="ARBA" id="ARBA00013948"/>
    </source>
</evidence>
<sequence length="183" mass="20506">MQATEAVAYVHSKRILHCDIRHDNLLLDANLELKLADFQGQHFSTNGEILLDALSVEFTKSYLPRKPADHASVRTDLFALGSTIYFIMMGYEVFPDLDKFEDEDEIGCRFRSGEFPTDPHVCAAITAKCWKQLYSSAWQALSDLEEVQAAIARGETPDFVAKDVLPLPSGDAPSVEKKVRSRL</sequence>
<comment type="catalytic activity">
    <reaction evidence="8">
        <text>L-threonyl-[protein] + ATP = O-phospho-L-threonyl-[protein] + ADP + H(+)</text>
        <dbReference type="Rhea" id="RHEA:46608"/>
        <dbReference type="Rhea" id="RHEA-COMP:11060"/>
        <dbReference type="Rhea" id="RHEA-COMP:11605"/>
        <dbReference type="ChEBI" id="CHEBI:15378"/>
        <dbReference type="ChEBI" id="CHEBI:30013"/>
        <dbReference type="ChEBI" id="CHEBI:30616"/>
        <dbReference type="ChEBI" id="CHEBI:61977"/>
        <dbReference type="ChEBI" id="CHEBI:456216"/>
        <dbReference type="EC" id="2.7.11.1"/>
    </reaction>
</comment>
<evidence type="ECO:0000256" key="5">
    <source>
        <dbReference type="ARBA" id="ARBA00019973"/>
    </source>
</evidence>
<dbReference type="InterPro" id="IPR008266">
    <property type="entry name" value="Tyr_kinase_AS"/>
</dbReference>
<keyword evidence="12" id="KW-1185">Reference proteome</keyword>
<dbReference type="PANTHER" id="PTHR24347">
    <property type="entry name" value="SERINE/THREONINE-PROTEIN KINASE"/>
    <property type="match status" value="1"/>
</dbReference>
<protein>
    <recommendedName>
        <fullName evidence="5">EKC/KEOPS complex subunit BUD32</fullName>
        <ecNumber evidence="3">2.7.11.1</ecNumber>
    </recommendedName>
    <alternativeName>
        <fullName evidence="6 7">Atypical Serine/threonine protein kinase BUD32</fullName>
    </alternativeName>
    <alternativeName>
        <fullName evidence="4">EKC/KEOPS complex subunit bud32</fullName>
    </alternativeName>
</protein>
<evidence type="ECO:0000256" key="6">
    <source>
        <dbReference type="ARBA" id="ARBA00030980"/>
    </source>
</evidence>
<evidence type="ECO:0000259" key="10">
    <source>
        <dbReference type="PROSITE" id="PS50011"/>
    </source>
</evidence>
<comment type="catalytic activity">
    <reaction evidence="9">
        <text>L-seryl-[protein] + ATP = O-phospho-L-seryl-[protein] + ADP + H(+)</text>
        <dbReference type="Rhea" id="RHEA:17989"/>
        <dbReference type="Rhea" id="RHEA-COMP:9863"/>
        <dbReference type="Rhea" id="RHEA-COMP:11604"/>
        <dbReference type="ChEBI" id="CHEBI:15378"/>
        <dbReference type="ChEBI" id="CHEBI:29999"/>
        <dbReference type="ChEBI" id="CHEBI:30616"/>
        <dbReference type="ChEBI" id="CHEBI:83421"/>
        <dbReference type="ChEBI" id="CHEBI:456216"/>
        <dbReference type="EC" id="2.7.11.1"/>
    </reaction>
</comment>
<evidence type="ECO:0000256" key="8">
    <source>
        <dbReference type="ARBA" id="ARBA00047899"/>
    </source>
</evidence>
<dbReference type="Gene3D" id="1.10.510.10">
    <property type="entry name" value="Transferase(Phosphotransferase) domain 1"/>
    <property type="match status" value="1"/>
</dbReference>
<dbReference type="GO" id="GO:0004674">
    <property type="term" value="F:protein serine/threonine kinase activity"/>
    <property type="evidence" value="ECO:0007669"/>
    <property type="project" value="UniProtKB-EC"/>
</dbReference>
<dbReference type="AlphaFoldDB" id="A0A0F7ZSB2"/>
<accession>A0A0F7ZSB2</accession>
<evidence type="ECO:0000256" key="9">
    <source>
        <dbReference type="ARBA" id="ARBA00048679"/>
    </source>
</evidence>
<dbReference type="InterPro" id="IPR011009">
    <property type="entry name" value="Kinase-like_dom_sf"/>
</dbReference>
<dbReference type="GO" id="GO:0005524">
    <property type="term" value="F:ATP binding"/>
    <property type="evidence" value="ECO:0007669"/>
    <property type="project" value="InterPro"/>
</dbReference>
<dbReference type="EMBL" id="KQ030589">
    <property type="protein sequence ID" value="KJZ71058.1"/>
    <property type="molecule type" value="Genomic_DNA"/>
</dbReference>
<gene>
    <name evidence="11" type="ORF">HIM_09530</name>
</gene>
<dbReference type="InterPro" id="IPR000719">
    <property type="entry name" value="Prot_kinase_dom"/>
</dbReference>
<dbReference type="EC" id="2.7.11.1" evidence="3"/>
<dbReference type="Pfam" id="PF00069">
    <property type="entry name" value="Pkinase"/>
    <property type="match status" value="1"/>
</dbReference>
<comment type="subunit">
    <text evidence="2">Component of the EKC/KEOPS complex composed of at least BUD32, CGI121, GON7, KAE1 and PCC1; the whole complex dimerizes.</text>
</comment>
<evidence type="ECO:0000256" key="7">
    <source>
        <dbReference type="ARBA" id="ARBA00033194"/>
    </source>
</evidence>
<evidence type="ECO:0000313" key="12">
    <source>
        <dbReference type="Proteomes" id="UP000054481"/>
    </source>
</evidence>
<organism evidence="11 12">
    <name type="scientific">Hirsutella minnesotensis 3608</name>
    <dbReference type="NCBI Taxonomy" id="1043627"/>
    <lineage>
        <taxon>Eukaryota</taxon>
        <taxon>Fungi</taxon>
        <taxon>Dikarya</taxon>
        <taxon>Ascomycota</taxon>
        <taxon>Pezizomycotina</taxon>
        <taxon>Sordariomycetes</taxon>
        <taxon>Hypocreomycetidae</taxon>
        <taxon>Hypocreales</taxon>
        <taxon>Ophiocordycipitaceae</taxon>
        <taxon>Hirsutella</taxon>
    </lineage>
</organism>
<dbReference type="PROSITE" id="PS50011">
    <property type="entry name" value="PROTEIN_KINASE_DOM"/>
    <property type="match status" value="1"/>
</dbReference>
<evidence type="ECO:0000256" key="3">
    <source>
        <dbReference type="ARBA" id="ARBA00012513"/>
    </source>
</evidence>
<dbReference type="SUPFAM" id="SSF56112">
    <property type="entry name" value="Protein kinase-like (PK-like)"/>
    <property type="match status" value="1"/>
</dbReference>
<evidence type="ECO:0000313" key="11">
    <source>
        <dbReference type="EMBL" id="KJZ71058.1"/>
    </source>
</evidence>
<comment type="function">
    <text evidence="1">Component of the EKC/KEOPS complex that is required for the formation of a threonylcarbamoyl group on adenosine at position 37 (t(6)A37) in tRNAs that read codons beginning with adenine. The complex is probably involved in the transfer of the threonylcarbamoyl moiety of threonylcarbamoyl-AMP (TC-AMP) to the N6 group of A37. BUD32 has ATPase activity in the context of the EKC/KEOPS complex and likely plays a supporting role to the catalytic subunit KAE1. The EKC/KEOPS complex also promotes both telomere uncapping and telomere elongation. The complex is required for efficient recruitment of transcriptional coactivators.</text>
</comment>
<proteinExistence type="predicted"/>